<dbReference type="InterPro" id="IPR035992">
    <property type="entry name" value="Ricin_B-like_lectins"/>
</dbReference>
<dbReference type="PROSITE" id="PS50231">
    <property type="entry name" value="RICIN_B_LECTIN"/>
    <property type="match status" value="1"/>
</dbReference>
<dbReference type="InterPro" id="IPR011050">
    <property type="entry name" value="Pectin_lyase_fold/virulence"/>
</dbReference>
<comment type="similarity">
    <text evidence="1">Belongs to the pectinesterase family.</text>
</comment>
<evidence type="ECO:0000256" key="2">
    <source>
        <dbReference type="ARBA" id="ARBA00022801"/>
    </source>
</evidence>
<protein>
    <recommendedName>
        <fullName evidence="5">Pectinesterase</fullName>
        <ecNumber evidence="5">3.1.1.11</ecNumber>
    </recommendedName>
</protein>
<evidence type="ECO:0000313" key="8">
    <source>
        <dbReference type="EMBL" id="MFB9680257.1"/>
    </source>
</evidence>
<evidence type="ECO:0000256" key="3">
    <source>
        <dbReference type="ARBA" id="ARBA00023085"/>
    </source>
</evidence>
<dbReference type="PANTHER" id="PTHR31321">
    <property type="entry name" value="ACYL-COA THIOESTER HYDROLASE YBHC-RELATED"/>
    <property type="match status" value="1"/>
</dbReference>
<dbReference type="Pfam" id="PF14200">
    <property type="entry name" value="RicinB_lectin_2"/>
    <property type="match status" value="2"/>
</dbReference>
<feature type="domain" description="Ricin B lectin" evidence="7">
    <location>
        <begin position="46"/>
        <end position="187"/>
    </location>
</feature>
<dbReference type="EC" id="3.1.1.11" evidence="5"/>
<feature type="region of interest" description="Disordered" evidence="6">
    <location>
        <begin position="459"/>
        <end position="491"/>
    </location>
</feature>
<dbReference type="EMBL" id="JBHMBS010000021">
    <property type="protein sequence ID" value="MFB9680257.1"/>
    <property type="molecule type" value="Genomic_DNA"/>
</dbReference>
<dbReference type="Pfam" id="PF01095">
    <property type="entry name" value="Pectinesterase"/>
    <property type="match status" value="1"/>
</dbReference>
<evidence type="ECO:0000256" key="5">
    <source>
        <dbReference type="RuleBase" id="RU000589"/>
    </source>
</evidence>
<comment type="pathway">
    <text evidence="5">Glycan metabolism; pectin degradation; 2-dehydro-3-deoxy-D-gluconate from pectin: step 1/5.</text>
</comment>
<keyword evidence="2 5" id="KW-0378">Hydrolase</keyword>
<evidence type="ECO:0000259" key="7">
    <source>
        <dbReference type="SMART" id="SM00458"/>
    </source>
</evidence>
<evidence type="ECO:0000256" key="6">
    <source>
        <dbReference type="SAM" id="MobiDB-lite"/>
    </source>
</evidence>
<dbReference type="SUPFAM" id="SSF50370">
    <property type="entry name" value="Ricin B-like lectins"/>
    <property type="match status" value="1"/>
</dbReference>
<keyword evidence="3 5" id="KW-0063">Aspartyl esterase</keyword>
<organism evidence="8 9">
    <name type="scientific">Streptosporangium vulgare</name>
    <dbReference type="NCBI Taxonomy" id="46190"/>
    <lineage>
        <taxon>Bacteria</taxon>
        <taxon>Bacillati</taxon>
        <taxon>Actinomycetota</taxon>
        <taxon>Actinomycetes</taxon>
        <taxon>Streptosporangiales</taxon>
        <taxon>Streptosporangiaceae</taxon>
        <taxon>Streptosporangium</taxon>
    </lineage>
</organism>
<dbReference type="Gene3D" id="2.80.10.50">
    <property type="match status" value="2"/>
</dbReference>
<evidence type="ECO:0000313" key="9">
    <source>
        <dbReference type="Proteomes" id="UP001589610"/>
    </source>
</evidence>
<comment type="catalytic activity">
    <reaction evidence="5">
        <text>[(1-&gt;4)-alpha-D-galacturonosyl methyl ester](n) + n H2O = [(1-&gt;4)-alpha-D-galacturonosyl](n) + n methanol + n H(+)</text>
        <dbReference type="Rhea" id="RHEA:22380"/>
        <dbReference type="Rhea" id="RHEA-COMP:14570"/>
        <dbReference type="Rhea" id="RHEA-COMP:14573"/>
        <dbReference type="ChEBI" id="CHEBI:15377"/>
        <dbReference type="ChEBI" id="CHEBI:15378"/>
        <dbReference type="ChEBI" id="CHEBI:17790"/>
        <dbReference type="ChEBI" id="CHEBI:140522"/>
        <dbReference type="ChEBI" id="CHEBI:140523"/>
        <dbReference type="EC" id="3.1.1.11"/>
    </reaction>
</comment>
<dbReference type="SMART" id="SM00458">
    <property type="entry name" value="RICIN"/>
    <property type="match status" value="1"/>
</dbReference>
<evidence type="ECO:0000256" key="4">
    <source>
        <dbReference type="PROSITE-ProRule" id="PRU10040"/>
    </source>
</evidence>
<feature type="compositionally biased region" description="Polar residues" evidence="6">
    <location>
        <begin position="459"/>
        <end position="477"/>
    </location>
</feature>
<dbReference type="SUPFAM" id="SSF51126">
    <property type="entry name" value="Pectin lyase-like"/>
    <property type="match status" value="1"/>
</dbReference>
<keyword evidence="9" id="KW-1185">Reference proteome</keyword>
<sequence>MRQGAPPPPRVPRIGLAGVIAVVLAVPAVVAVTTGPGMAAAAPVAGGVYTLASGSSGKCVDVAGASADNGALLVQVACDGGAADQRWKAVAQGGGFNLVNAGSGRCVDVPGSSTVSGTQLQQWGCGDGAKPQQQWTFTPSTAASGKYLIKSVVSGLCVSDKDGSTAGNNPVVEETCSDVARMQWTLNQISGPTPTPTTGTPTVASDGTGRYRTVQAAIDAVPANNGSRVVITIKPGTYREIVTVNKPYVTLQGLGSAPSNTLIVNNRSAYTSGTSGSYTALISARDVTATNLTFSNDLDESTIPSGHQAVALRLDGDRTTMTNVRVLGDQDTLLVNDSARAYVKDSYVEGTVDFVFGGGTIVFHGCDIYEKRSTGGPITAASTAANKTYGYLFYRSRITGAAGNNTSLGRPWRPDAQVLYRESTLSATIATAQPWTNMSSNTWQNARFLEYRNTGAGATVNSNRPQLSDSQAANYTPQRYLAGSDGWNPAG</sequence>
<name>A0ABV5TM96_9ACTN</name>
<dbReference type="CDD" id="cd00161">
    <property type="entry name" value="beta-trefoil_Ricin-like"/>
    <property type="match status" value="1"/>
</dbReference>
<dbReference type="InterPro" id="IPR000772">
    <property type="entry name" value="Ricin_B_lectin"/>
</dbReference>
<accession>A0ABV5TM96</accession>
<evidence type="ECO:0000256" key="1">
    <source>
        <dbReference type="ARBA" id="ARBA00008891"/>
    </source>
</evidence>
<dbReference type="InterPro" id="IPR012334">
    <property type="entry name" value="Pectin_lyas_fold"/>
</dbReference>
<dbReference type="Gene3D" id="2.160.20.10">
    <property type="entry name" value="Single-stranded right-handed beta-helix, Pectin lyase-like"/>
    <property type="match status" value="1"/>
</dbReference>
<comment type="caution">
    <text evidence="8">The sequence shown here is derived from an EMBL/GenBank/DDBJ whole genome shotgun (WGS) entry which is preliminary data.</text>
</comment>
<dbReference type="PANTHER" id="PTHR31321:SF57">
    <property type="entry name" value="PECTINESTERASE 53-RELATED"/>
    <property type="match status" value="1"/>
</dbReference>
<feature type="active site" evidence="4">
    <location>
        <position position="353"/>
    </location>
</feature>
<dbReference type="Proteomes" id="UP001589610">
    <property type="component" value="Unassembled WGS sequence"/>
</dbReference>
<dbReference type="InterPro" id="IPR000070">
    <property type="entry name" value="Pectinesterase_cat"/>
</dbReference>
<dbReference type="PROSITE" id="PS00503">
    <property type="entry name" value="PECTINESTERASE_2"/>
    <property type="match status" value="1"/>
</dbReference>
<feature type="region of interest" description="Disordered" evidence="6">
    <location>
        <begin position="188"/>
        <end position="207"/>
    </location>
</feature>
<dbReference type="RefSeq" id="WP_344744099.1">
    <property type="nucleotide sequence ID" value="NZ_BAAAWW010000039.1"/>
</dbReference>
<gene>
    <name evidence="8" type="ORF">ACFFRH_32645</name>
</gene>
<proteinExistence type="inferred from homology"/>
<dbReference type="InterPro" id="IPR033131">
    <property type="entry name" value="Pectinesterase_Asp_AS"/>
</dbReference>
<reference evidence="8 9" key="1">
    <citation type="submission" date="2024-09" db="EMBL/GenBank/DDBJ databases">
        <authorList>
            <person name="Sun Q."/>
            <person name="Mori K."/>
        </authorList>
    </citation>
    <scope>NUCLEOTIDE SEQUENCE [LARGE SCALE GENOMIC DNA]</scope>
    <source>
        <strain evidence="8 9">JCM 3028</strain>
    </source>
</reference>